<dbReference type="InterPro" id="IPR010359">
    <property type="entry name" value="IrrE_HExxH"/>
</dbReference>
<evidence type="ECO:0000313" key="3">
    <source>
        <dbReference type="EMBL" id="ADE86663.1"/>
    </source>
</evidence>
<dbReference type="Proteomes" id="UP000002361">
    <property type="component" value="Chromosome"/>
</dbReference>
<feature type="domain" description="HTH cro/C1-type" evidence="2">
    <location>
        <begin position="12"/>
        <end position="73"/>
    </location>
</feature>
<evidence type="ECO:0000259" key="2">
    <source>
        <dbReference type="PROSITE" id="PS50943"/>
    </source>
</evidence>
<dbReference type="OrthoDB" id="9796786at2"/>
<dbReference type="InterPro" id="IPR052345">
    <property type="entry name" value="Rad_response_metalloprotease"/>
</dbReference>
<dbReference type="InterPro" id="IPR001387">
    <property type="entry name" value="Cro/C1-type_HTH"/>
</dbReference>
<dbReference type="GeneID" id="31491733"/>
<dbReference type="Gene3D" id="1.10.10.2910">
    <property type="match status" value="1"/>
</dbReference>
<evidence type="ECO:0000313" key="4">
    <source>
        <dbReference type="Proteomes" id="UP000002361"/>
    </source>
</evidence>
<reference evidence="3 4" key="2">
    <citation type="journal article" date="2010" name="J. Bacteriol.">
        <title>Complete genome sequence of the photosynthetic purple nonsulfur bacterium Rhodobacter capsulatus SB 1003.</title>
        <authorList>
            <person name="Strnad H."/>
            <person name="Lapidus A."/>
            <person name="Paces J."/>
            <person name="Ulbrich P."/>
            <person name="Vlcek C."/>
            <person name="Paces V."/>
            <person name="Haselkorn R."/>
        </authorList>
    </citation>
    <scope>NUCLEOTIDE SEQUENCE [LARGE SCALE GENOMIC DNA]</scope>
    <source>
        <strain evidence="4">ATCC BAA-309 / NBRC 16581 / SB1003</strain>
    </source>
</reference>
<dbReference type="EMBL" id="CP001312">
    <property type="protein sequence ID" value="ADE86663.1"/>
    <property type="molecule type" value="Genomic_DNA"/>
</dbReference>
<gene>
    <name evidence="3" type="ordered locus">RCAP_rcc02936</name>
</gene>
<keyword evidence="4" id="KW-1185">Reference proteome</keyword>
<dbReference type="PROSITE" id="PS50943">
    <property type="entry name" value="HTH_CROC1"/>
    <property type="match status" value="1"/>
</dbReference>
<dbReference type="KEGG" id="rcp:RCAP_rcc02936"/>
<dbReference type="InterPro" id="IPR010982">
    <property type="entry name" value="Lambda_DNA-bd_dom_sf"/>
</dbReference>
<organism evidence="3 4">
    <name type="scientific">Rhodobacter capsulatus (strain ATCC BAA-309 / NBRC 16581 / SB1003)</name>
    <dbReference type="NCBI Taxonomy" id="272942"/>
    <lineage>
        <taxon>Bacteria</taxon>
        <taxon>Pseudomonadati</taxon>
        <taxon>Pseudomonadota</taxon>
        <taxon>Alphaproteobacteria</taxon>
        <taxon>Rhodobacterales</taxon>
        <taxon>Rhodobacter group</taxon>
        <taxon>Rhodobacter</taxon>
    </lineage>
</organism>
<dbReference type="CDD" id="cd00093">
    <property type="entry name" value="HTH_XRE"/>
    <property type="match status" value="1"/>
</dbReference>
<dbReference type="Pfam" id="PF06114">
    <property type="entry name" value="Peptidase_M78"/>
    <property type="match status" value="1"/>
</dbReference>
<dbReference type="AlphaFoldDB" id="D5APU4"/>
<dbReference type="RefSeq" id="WP_013068636.1">
    <property type="nucleotide sequence ID" value="NC_014034.1"/>
</dbReference>
<reference key="1">
    <citation type="submission" date="2008-12" db="EMBL/GenBank/DDBJ databases">
        <title>Complete genome sequence of Rhodobacter capsulatus SB1003.</title>
        <authorList>
            <person name="Strnad H."/>
            <person name="Lapidus A."/>
            <person name="Vlcek C."/>
            <person name="Ulbrich P."/>
            <person name="Paces J."/>
            <person name="Maltsev N."/>
            <person name="Kumar V."/>
            <person name="Kogan Y."/>
            <person name="Milgram A."/>
            <person name="Rebrekov D."/>
            <person name="Mazur M."/>
            <person name="Cox R."/>
            <person name="Kyrpides N."/>
            <person name="Kolar M."/>
            <person name="Sachova J."/>
            <person name="Ridl J."/>
            <person name="Ivanova N."/>
            <person name="Kapatral V."/>
            <person name="Los T."/>
            <person name="Lykidis A."/>
            <person name="Mikhailova N."/>
            <person name="Reznik G."/>
            <person name="Vasieva O."/>
            <person name="Fonstein M."/>
            <person name="Paces V."/>
            <person name="Haselkorn R."/>
        </authorList>
    </citation>
    <scope>NUCLEOTIDE SEQUENCE</scope>
    <source>
        <strain>SB1003</strain>
    </source>
</reference>
<sequence>MEPEEMINPAVLKWARETAGLSIEEAASKIGLTSGPRGSAAEKLAAIEVGARVPSEAQLLKMAVAYHRPLVALYMAEPPRPAERVEDFRTIGAPVATREAVHLDALVRDVRMRQSILREMMEDDEDSEAIEFVGTLTVATPITQAASRIKAALGIEDDRSLRRGMHEPQDLFNELRRRTEALRIFVILLGDLGSHHTAISPNVFRGFAVADNLAPMIVINDQDAKAAWSFTLVHELTHIFVGNSGVSGLPVTTEPRTPNARIERFCNDVAGEVLLPSQALAHVPKLASVEATMREAEALCRDWHVSKAMAAYRLWRERKTDSDTYGEVVRIFGAQWQGQREREKEKSRDIDGGPNYYIVRRHRLGDALLRFVGRGLRADAVTHTTAAKVFGVRPGAVEPLLASIAGLGNGAPRRKAAQ</sequence>
<dbReference type="eggNOG" id="COG2856">
    <property type="taxonomic scope" value="Bacteria"/>
</dbReference>
<dbReference type="GO" id="GO:0003677">
    <property type="term" value="F:DNA binding"/>
    <property type="evidence" value="ECO:0007669"/>
    <property type="project" value="InterPro"/>
</dbReference>
<dbReference type="HOGENOM" id="CLU_057454_1_0_5"/>
<accession>D5APU4</accession>
<dbReference type="PANTHER" id="PTHR43236:SF2">
    <property type="entry name" value="BLL0069 PROTEIN"/>
    <property type="match status" value="1"/>
</dbReference>
<name>D5APU4_RHOCB</name>
<proteinExistence type="inferred from homology"/>
<protein>
    <recommendedName>
        <fullName evidence="2">HTH cro/C1-type domain-containing protein</fullName>
    </recommendedName>
</protein>
<dbReference type="Gene3D" id="1.10.260.40">
    <property type="entry name" value="lambda repressor-like DNA-binding domains"/>
    <property type="match status" value="1"/>
</dbReference>
<dbReference type="PANTHER" id="PTHR43236">
    <property type="entry name" value="ANTITOXIN HIGA1"/>
    <property type="match status" value="1"/>
</dbReference>
<evidence type="ECO:0000256" key="1">
    <source>
        <dbReference type="ARBA" id="ARBA00007227"/>
    </source>
</evidence>
<dbReference type="STRING" id="272942.RCAP_rcc02936"/>
<comment type="similarity">
    <text evidence="1">Belongs to the short-chain fatty acyl-CoA assimilation regulator (ScfR) family.</text>
</comment>
<dbReference type="SMART" id="SM00530">
    <property type="entry name" value="HTH_XRE"/>
    <property type="match status" value="1"/>
</dbReference>
<dbReference type="SUPFAM" id="SSF47413">
    <property type="entry name" value="lambda repressor-like DNA-binding domains"/>
    <property type="match status" value="1"/>
</dbReference>